<dbReference type="EMBL" id="JBHSGP010000004">
    <property type="protein sequence ID" value="MFC4720737.1"/>
    <property type="molecule type" value="Genomic_DNA"/>
</dbReference>
<dbReference type="Proteomes" id="UP001595953">
    <property type="component" value="Unassembled WGS sequence"/>
</dbReference>
<gene>
    <name evidence="1" type="ORF">ACFO5O_00270</name>
</gene>
<reference evidence="2" key="1">
    <citation type="journal article" date="2019" name="Int. J. Syst. Evol. Microbiol.">
        <title>The Global Catalogue of Microorganisms (GCM) 10K type strain sequencing project: providing services to taxonomists for standard genome sequencing and annotation.</title>
        <authorList>
            <consortium name="The Broad Institute Genomics Platform"/>
            <consortium name="The Broad Institute Genome Sequencing Center for Infectious Disease"/>
            <person name="Wu L."/>
            <person name="Ma J."/>
        </authorList>
    </citation>
    <scope>NUCLEOTIDE SEQUENCE [LARGE SCALE GENOMIC DNA]</scope>
    <source>
        <strain evidence="2">CCUG 63682</strain>
    </source>
</reference>
<sequence length="322" mass="35449">MKTSLISKPSKFLTIVFSCLTLAVVFQSCKSDKKEAKSEEVEKENVVDILTENMDFQMPDTIPSGWTTFRYKNASPQTHFVLIDKYPEGKTLDTVMAVVVPVFDEGMKLINEGKAEEGYAAFGKLPTWFGELKFIGGTGLISPERVAQTTMKLEPGNYILECYVKMSNGVFHTSMGMAKEVVVTNEDSGNSEPKADYAIEISSTDGIVLNETPSGGTHTFSVFFKDQIVHEHFLGHDVNLAKLDETANLDELNNWMNWADPKGLIEPAPQGITFLGGVNNMLEGDTGYFNATLVPGKYAFIAEVPNAVGKNMLKVFEVTSPQ</sequence>
<name>A0ABV9MXK3_9FLAO</name>
<evidence type="ECO:0000313" key="1">
    <source>
        <dbReference type="EMBL" id="MFC4720737.1"/>
    </source>
</evidence>
<evidence type="ECO:0008006" key="3">
    <source>
        <dbReference type="Google" id="ProtNLM"/>
    </source>
</evidence>
<comment type="caution">
    <text evidence="1">The sequence shown here is derived from an EMBL/GenBank/DDBJ whole genome shotgun (WGS) entry which is preliminary data.</text>
</comment>
<evidence type="ECO:0000313" key="2">
    <source>
        <dbReference type="Proteomes" id="UP001595953"/>
    </source>
</evidence>
<protein>
    <recommendedName>
        <fullName evidence="3">DUF4198 domain-containing protein</fullName>
    </recommendedName>
</protein>
<dbReference type="RefSeq" id="WP_387959804.1">
    <property type="nucleotide sequence ID" value="NZ_JBHSGP010000004.1"/>
</dbReference>
<dbReference type="PROSITE" id="PS51257">
    <property type="entry name" value="PROKAR_LIPOPROTEIN"/>
    <property type="match status" value="1"/>
</dbReference>
<accession>A0ABV9MXK3</accession>
<keyword evidence="2" id="KW-1185">Reference proteome</keyword>
<organism evidence="1 2">
    <name type="scientific">Geojedonia litorea</name>
    <dbReference type="NCBI Taxonomy" id="1268269"/>
    <lineage>
        <taxon>Bacteria</taxon>
        <taxon>Pseudomonadati</taxon>
        <taxon>Bacteroidota</taxon>
        <taxon>Flavobacteriia</taxon>
        <taxon>Flavobacteriales</taxon>
        <taxon>Flavobacteriaceae</taxon>
        <taxon>Geojedonia</taxon>
    </lineage>
</organism>
<proteinExistence type="predicted"/>